<gene>
    <name evidence="1" type="ORF">DCCM_0206</name>
</gene>
<name>A0A2L2X772_9FIRM</name>
<reference evidence="2" key="1">
    <citation type="submission" date="2018-02" db="EMBL/GenBank/DDBJ databases">
        <title>Genome sequence of Desulfocucumis palustris strain NAW-5.</title>
        <authorList>
            <person name="Watanabe M."/>
            <person name="Kojima H."/>
            <person name="Fukui M."/>
        </authorList>
    </citation>
    <scope>NUCLEOTIDE SEQUENCE [LARGE SCALE GENOMIC DNA]</scope>
    <source>
        <strain evidence="2">NAW-5</strain>
    </source>
</reference>
<keyword evidence="2" id="KW-1185">Reference proteome</keyword>
<proteinExistence type="predicted"/>
<comment type="caution">
    <text evidence="1">The sequence shown here is derived from an EMBL/GenBank/DDBJ whole genome shotgun (WGS) entry which is preliminary data.</text>
</comment>
<sequence>MRLIYRLVAEEKYSTIKVADYLNALCIPTSYAKDGRKMRKGIRKVNTAGIWRPGR</sequence>
<evidence type="ECO:0000313" key="1">
    <source>
        <dbReference type="EMBL" id="GBF32015.1"/>
    </source>
</evidence>
<accession>A0A2L2X772</accession>
<dbReference type="AlphaFoldDB" id="A0A2L2X772"/>
<evidence type="ECO:0000313" key="2">
    <source>
        <dbReference type="Proteomes" id="UP000239549"/>
    </source>
</evidence>
<protein>
    <submittedName>
        <fullName evidence="1">Uncharacterized protein</fullName>
    </submittedName>
</protein>
<dbReference type="EMBL" id="BFAV01000016">
    <property type="protein sequence ID" value="GBF32015.1"/>
    <property type="molecule type" value="Genomic_DNA"/>
</dbReference>
<organism evidence="1 2">
    <name type="scientific">Desulfocucumis palustris</name>
    <dbReference type="NCBI Taxonomy" id="1898651"/>
    <lineage>
        <taxon>Bacteria</taxon>
        <taxon>Bacillati</taxon>
        <taxon>Bacillota</taxon>
        <taxon>Clostridia</taxon>
        <taxon>Eubacteriales</taxon>
        <taxon>Desulfocucumaceae</taxon>
        <taxon>Desulfocucumis</taxon>
    </lineage>
</organism>
<dbReference type="Proteomes" id="UP000239549">
    <property type="component" value="Unassembled WGS sequence"/>
</dbReference>